<keyword evidence="4" id="KW-1185">Reference proteome</keyword>
<dbReference type="AlphaFoldDB" id="A0A7M7M6G8"/>
<organism evidence="3 4">
    <name type="scientific">Varroa destructor</name>
    <name type="common">Honeybee mite</name>
    <dbReference type="NCBI Taxonomy" id="109461"/>
    <lineage>
        <taxon>Eukaryota</taxon>
        <taxon>Metazoa</taxon>
        <taxon>Ecdysozoa</taxon>
        <taxon>Arthropoda</taxon>
        <taxon>Chelicerata</taxon>
        <taxon>Arachnida</taxon>
        <taxon>Acari</taxon>
        <taxon>Parasitiformes</taxon>
        <taxon>Mesostigmata</taxon>
        <taxon>Gamasina</taxon>
        <taxon>Dermanyssoidea</taxon>
        <taxon>Varroidae</taxon>
        <taxon>Varroa</taxon>
    </lineage>
</organism>
<evidence type="ECO:0000256" key="2">
    <source>
        <dbReference type="SAM" id="SignalP"/>
    </source>
</evidence>
<dbReference type="EnsemblMetazoa" id="XM_022797316">
    <property type="protein sequence ID" value="XP_022653051"/>
    <property type="gene ID" value="LOC111246922"/>
</dbReference>
<accession>A0A7M7M6G8</accession>
<dbReference type="OrthoDB" id="10490469at2759"/>
<keyword evidence="2" id="KW-0732">Signal</keyword>
<feature type="chain" id="PRO_5029581806" evidence="2">
    <location>
        <begin position="17"/>
        <end position="146"/>
    </location>
</feature>
<reference evidence="3" key="1">
    <citation type="submission" date="2021-01" db="UniProtKB">
        <authorList>
            <consortium name="EnsemblMetazoa"/>
        </authorList>
    </citation>
    <scope>IDENTIFICATION</scope>
</reference>
<proteinExistence type="predicted"/>
<feature type="compositionally biased region" description="Basic residues" evidence="1">
    <location>
        <begin position="136"/>
        <end position="146"/>
    </location>
</feature>
<feature type="signal peptide" evidence="2">
    <location>
        <begin position="1"/>
        <end position="16"/>
    </location>
</feature>
<name>A0A7M7M6G8_VARDE</name>
<dbReference type="RefSeq" id="XP_022653051.1">
    <property type="nucleotide sequence ID" value="XM_022797316.1"/>
</dbReference>
<evidence type="ECO:0000313" key="4">
    <source>
        <dbReference type="Proteomes" id="UP000594260"/>
    </source>
</evidence>
<protein>
    <submittedName>
        <fullName evidence="3">Uncharacterized protein</fullName>
    </submittedName>
</protein>
<dbReference type="Proteomes" id="UP000594260">
    <property type="component" value="Unplaced"/>
</dbReference>
<dbReference type="InParanoid" id="A0A7M7M6G8"/>
<dbReference type="KEGG" id="vde:111246922"/>
<evidence type="ECO:0000256" key="1">
    <source>
        <dbReference type="SAM" id="MobiDB-lite"/>
    </source>
</evidence>
<feature type="region of interest" description="Disordered" evidence="1">
    <location>
        <begin position="125"/>
        <end position="146"/>
    </location>
</feature>
<sequence length="146" mass="15420">MKFLIVIVCLTIGIHAGFPKGSGQDGGFSGGFGRNYGGGFSGSRGGGGRHSRQQQKGAILLVKQSPDSHRGGAGRSLTVSGPTHVVRTIHHIQRVDNGGQVLVRSGGSSGKQSAEPKYLLLIKTDQASHGRGVQRQQRHMQQRGGW</sequence>
<dbReference type="GeneID" id="111246922"/>
<evidence type="ECO:0000313" key="3">
    <source>
        <dbReference type="EnsemblMetazoa" id="XP_022653051"/>
    </source>
</evidence>